<proteinExistence type="predicted"/>
<keyword evidence="3" id="KW-1185">Reference proteome</keyword>
<dbReference type="RefSeq" id="WP_071073089.1">
    <property type="nucleotide sequence ID" value="NZ_CP017755.1"/>
</dbReference>
<dbReference type="GO" id="GO:0016740">
    <property type="term" value="F:transferase activity"/>
    <property type="evidence" value="ECO:0007669"/>
    <property type="project" value="UniProtKB-KW"/>
</dbReference>
<name>A0ABM6FFA8_9BURK</name>
<feature type="domain" description="Glycosyl transferase family 1" evidence="1">
    <location>
        <begin position="200"/>
        <end position="289"/>
    </location>
</feature>
<dbReference type="CDD" id="cd03801">
    <property type="entry name" value="GT4_PimA-like"/>
    <property type="match status" value="1"/>
</dbReference>
<evidence type="ECO:0000313" key="3">
    <source>
        <dbReference type="Proteomes" id="UP000177515"/>
    </source>
</evidence>
<evidence type="ECO:0000313" key="2">
    <source>
        <dbReference type="EMBL" id="AOZ10597.1"/>
    </source>
</evidence>
<sequence length="315" mass="35061">MKKRLRVLTWHVHGNYLYYLSQIPHELYLVTRPGFPPGYAGRCGALPWGPNVHEVAADRLAGLEVDCVLYQHRDHYHRDRLEWLTPAQRRLPAIYLEHDPPQAHPTATLHPVQDPQTLLVHVTPFNALMWDSGPTPARVIEHGVLIDPAVRYDGGLARGVCAVNHLGRRGRRLGVDLFRAARQAVPIDLVGMASEEEGGLGEIPNPELPAFLSHYRFFFHPVRYTSLGLALVEAMAIGMPVVALAVTEVATVIRSGVNGIADTRPEVLIGAMRALLADPEFARELGREGMRTARKRFGIERFVADWDTALREVAG</sequence>
<dbReference type="SUPFAM" id="SSF53756">
    <property type="entry name" value="UDP-Glycosyltransferase/glycogen phosphorylase"/>
    <property type="match status" value="1"/>
</dbReference>
<dbReference type="PANTHER" id="PTHR12526:SF627">
    <property type="entry name" value="D-RHAMNOSYLTRANSFERASE WBPZ"/>
    <property type="match status" value="1"/>
</dbReference>
<dbReference type="Proteomes" id="UP000177515">
    <property type="component" value="Chromosome 2"/>
</dbReference>
<reference evidence="2 3" key="1">
    <citation type="submission" date="2016-10" db="EMBL/GenBank/DDBJ databases">
        <title>Complete genome sequences of three Cupriavidus strains isolated from various Malaysian environments.</title>
        <authorList>
            <person name="Abdullah A.A.-A."/>
            <person name="Shafie N.A.H."/>
            <person name="Lau N.S."/>
        </authorList>
    </citation>
    <scope>NUCLEOTIDE SEQUENCE [LARGE SCALE GENOMIC DNA]</scope>
    <source>
        <strain evidence="2 3">USMAA1020</strain>
    </source>
</reference>
<dbReference type="EMBL" id="CP017755">
    <property type="protein sequence ID" value="AOZ10597.1"/>
    <property type="molecule type" value="Genomic_DNA"/>
</dbReference>
<dbReference type="Gene3D" id="3.40.50.2000">
    <property type="entry name" value="Glycogen Phosphorylase B"/>
    <property type="match status" value="1"/>
</dbReference>
<keyword evidence="2" id="KW-0808">Transferase</keyword>
<dbReference type="InterPro" id="IPR001296">
    <property type="entry name" value="Glyco_trans_1"/>
</dbReference>
<protein>
    <submittedName>
        <fullName evidence="2">LPS biosynthesis transferase</fullName>
    </submittedName>
</protein>
<dbReference type="Pfam" id="PF00534">
    <property type="entry name" value="Glycos_transf_1"/>
    <property type="match status" value="1"/>
</dbReference>
<accession>A0ABM6FFA8</accession>
<evidence type="ECO:0000259" key="1">
    <source>
        <dbReference type="Pfam" id="PF00534"/>
    </source>
</evidence>
<dbReference type="PANTHER" id="PTHR12526">
    <property type="entry name" value="GLYCOSYLTRANSFERASE"/>
    <property type="match status" value="1"/>
</dbReference>
<organism evidence="2 3">
    <name type="scientific">Cupriavidus malaysiensis</name>
    <dbReference type="NCBI Taxonomy" id="367825"/>
    <lineage>
        <taxon>Bacteria</taxon>
        <taxon>Pseudomonadati</taxon>
        <taxon>Pseudomonadota</taxon>
        <taxon>Betaproteobacteria</taxon>
        <taxon>Burkholderiales</taxon>
        <taxon>Burkholderiaceae</taxon>
        <taxon>Cupriavidus</taxon>
    </lineage>
</organism>
<gene>
    <name evidence="2" type="ORF">BKK80_34225</name>
</gene>